<reference evidence="2" key="1">
    <citation type="submission" date="2014-11" db="EMBL/GenBank/DDBJ databases">
        <authorList>
            <person name="Amaro Gonzalez C."/>
        </authorList>
    </citation>
    <scope>NUCLEOTIDE SEQUENCE</scope>
</reference>
<feature type="region of interest" description="Disordered" evidence="1">
    <location>
        <begin position="1"/>
        <end position="21"/>
    </location>
</feature>
<evidence type="ECO:0000313" key="2">
    <source>
        <dbReference type="EMBL" id="JAH27472.1"/>
    </source>
</evidence>
<evidence type="ECO:0000256" key="1">
    <source>
        <dbReference type="SAM" id="MobiDB-lite"/>
    </source>
</evidence>
<protein>
    <submittedName>
        <fullName evidence="2">Uncharacterized protein</fullName>
    </submittedName>
</protein>
<dbReference type="AlphaFoldDB" id="A0A0E9RF85"/>
<feature type="compositionally biased region" description="Polar residues" evidence="1">
    <location>
        <begin position="12"/>
        <end position="21"/>
    </location>
</feature>
<accession>A0A0E9RF85</accession>
<organism evidence="2">
    <name type="scientific">Anguilla anguilla</name>
    <name type="common">European freshwater eel</name>
    <name type="synonym">Muraena anguilla</name>
    <dbReference type="NCBI Taxonomy" id="7936"/>
    <lineage>
        <taxon>Eukaryota</taxon>
        <taxon>Metazoa</taxon>
        <taxon>Chordata</taxon>
        <taxon>Craniata</taxon>
        <taxon>Vertebrata</taxon>
        <taxon>Euteleostomi</taxon>
        <taxon>Actinopterygii</taxon>
        <taxon>Neopterygii</taxon>
        <taxon>Teleostei</taxon>
        <taxon>Anguilliformes</taxon>
        <taxon>Anguillidae</taxon>
        <taxon>Anguilla</taxon>
    </lineage>
</organism>
<proteinExistence type="predicted"/>
<reference evidence="2" key="2">
    <citation type="journal article" date="2015" name="Fish Shellfish Immunol.">
        <title>Early steps in the European eel (Anguilla anguilla)-Vibrio vulnificus interaction in the gills: Role of the RtxA13 toxin.</title>
        <authorList>
            <person name="Callol A."/>
            <person name="Pajuelo D."/>
            <person name="Ebbesson L."/>
            <person name="Teles M."/>
            <person name="MacKenzie S."/>
            <person name="Amaro C."/>
        </authorList>
    </citation>
    <scope>NUCLEOTIDE SEQUENCE</scope>
</reference>
<dbReference type="EMBL" id="GBXM01081105">
    <property type="protein sequence ID" value="JAH27472.1"/>
    <property type="molecule type" value="Transcribed_RNA"/>
</dbReference>
<sequence>MVMANDTDCKSHSSQHIVRIQ</sequence>
<name>A0A0E9RF85_ANGAN</name>